<dbReference type="InterPro" id="IPR008356">
    <property type="entry name" value="Tyr_Pase_KIM-con"/>
</dbReference>
<dbReference type="FunFam" id="3.90.190.10:FF:000020">
    <property type="entry name" value="Tyrosine-protein phosphatase non-receptor type 5"/>
    <property type="match status" value="1"/>
</dbReference>
<dbReference type="RefSeq" id="XP_023669278.1">
    <property type="nucleotide sequence ID" value="XM_023813510.2"/>
</dbReference>
<dbReference type="GO" id="GO:0019901">
    <property type="term" value="F:protein kinase binding"/>
    <property type="evidence" value="ECO:0007669"/>
    <property type="project" value="TreeGrafter"/>
</dbReference>
<feature type="domain" description="Tyrosine-protein phosphatase" evidence="8">
    <location>
        <begin position="202"/>
        <end position="455"/>
    </location>
</feature>
<evidence type="ECO:0000256" key="2">
    <source>
        <dbReference type="ARBA" id="ARBA00022553"/>
    </source>
</evidence>
<dbReference type="PANTHER" id="PTHR46198">
    <property type="entry name" value="PROTEIN-TYROSINE-PHOSPHATASE"/>
    <property type="match status" value="1"/>
</dbReference>
<dbReference type="SMART" id="SM00404">
    <property type="entry name" value="PTPc_motif"/>
    <property type="match status" value="1"/>
</dbReference>
<dbReference type="InterPro" id="IPR016130">
    <property type="entry name" value="Tyr_Pase_AS"/>
</dbReference>
<reference evidence="10" key="2">
    <citation type="submission" date="2025-09" db="UniProtKB">
        <authorList>
            <consortium name="Ensembl"/>
        </authorList>
    </citation>
    <scope>IDENTIFICATION</scope>
</reference>
<sequence length="492" mass="54895">MDQTEEPPLCNDMDPPKQPPSHNDVNKPKESSHCDVDKLRCHPSSSNTKQPRDVVSLSAMELPSDHLYPRSVDQSRDFPSSCEMDQPGNSPVLSDMGTSTNPTSPNDANSNTVPPSDMDQTMNFPTAQKYPLPTVGSRKQARLQERRGSNVSLVLDVSTLGMVEPLCTISTPRDTILQLLRTSKRPLDASQLQEVSRQTHILDLEYQQIPPNFVNAPELNVPGHALKDRYKTILPNPETRVLLKGSITEEEDNSYINANCIQGYGQSAKSYIATQAPMVNTVEDFWEMVWQEESAIIVMIVELKEMTEKCVQYWPDQAGVYGRVTVVVNSVVSGNGYTVREMTVQVGSESRQVRHYWYSTWPDHQIPPAGPLLQLVLDVQSYRKTLCSPGPTVVHCRAGIGRTGCFIACSACCEQLEQEGQVDVLGTVCRLRLDRGGMIQTTEQYQFLYLALALHSKKLGEKDTDQSTDSISSKRREQEQEHDPGPQESVSE</sequence>
<accession>A0A3B3RRL7</accession>
<keyword evidence="3" id="KW-0378">Hydrolase</keyword>
<feature type="region of interest" description="Disordered" evidence="7">
    <location>
        <begin position="1"/>
        <end position="132"/>
    </location>
</feature>
<feature type="binding site" evidence="6">
    <location>
        <position position="440"/>
    </location>
    <ligand>
        <name>substrate</name>
    </ligand>
</feature>
<organism evidence="10 11">
    <name type="scientific">Paramormyrops kingsleyae</name>
    <dbReference type="NCBI Taxonomy" id="1676925"/>
    <lineage>
        <taxon>Eukaryota</taxon>
        <taxon>Metazoa</taxon>
        <taxon>Chordata</taxon>
        <taxon>Craniata</taxon>
        <taxon>Vertebrata</taxon>
        <taxon>Euteleostomi</taxon>
        <taxon>Actinopterygii</taxon>
        <taxon>Neopterygii</taxon>
        <taxon>Teleostei</taxon>
        <taxon>Osteoglossocephala</taxon>
        <taxon>Osteoglossomorpha</taxon>
        <taxon>Osteoglossiformes</taxon>
        <taxon>Mormyridae</taxon>
        <taxon>Paramormyrops</taxon>
    </lineage>
</organism>
<dbReference type="PROSITE" id="PS00383">
    <property type="entry name" value="TYR_PHOSPHATASE_1"/>
    <property type="match status" value="1"/>
</dbReference>
<dbReference type="GO" id="GO:0004725">
    <property type="term" value="F:protein tyrosine phosphatase activity"/>
    <property type="evidence" value="ECO:0007669"/>
    <property type="project" value="UniProtKB-EC"/>
</dbReference>
<feature type="active site" description="Phosphocysteine intermediate" evidence="5">
    <location>
        <position position="396"/>
    </location>
</feature>
<dbReference type="GO" id="GO:0005886">
    <property type="term" value="C:plasma membrane"/>
    <property type="evidence" value="ECO:0007669"/>
    <property type="project" value="TreeGrafter"/>
</dbReference>
<dbReference type="PRINTS" id="PR01778">
    <property type="entry name" value="KIMPTPASE"/>
</dbReference>
<dbReference type="PROSITE" id="PS50055">
    <property type="entry name" value="TYR_PHOSPHATASE_PTP"/>
    <property type="match status" value="1"/>
</dbReference>
<dbReference type="AlphaFoldDB" id="A0A3B3RRL7"/>
<feature type="compositionally biased region" description="Polar residues" evidence="7">
    <location>
        <begin position="87"/>
        <end position="126"/>
    </location>
</feature>
<dbReference type="Pfam" id="PF00102">
    <property type="entry name" value="Y_phosphatase"/>
    <property type="match status" value="1"/>
</dbReference>
<dbReference type="GeneID" id="111844750"/>
<dbReference type="InterPro" id="IPR029021">
    <property type="entry name" value="Prot-tyrosine_phosphatase-like"/>
</dbReference>
<evidence type="ECO:0000256" key="3">
    <source>
        <dbReference type="ARBA" id="ARBA00022801"/>
    </source>
</evidence>
<dbReference type="GO" id="GO:0007165">
    <property type="term" value="P:signal transduction"/>
    <property type="evidence" value="ECO:0007669"/>
    <property type="project" value="TreeGrafter"/>
</dbReference>
<feature type="region of interest" description="Disordered" evidence="7">
    <location>
        <begin position="460"/>
        <end position="492"/>
    </location>
</feature>
<dbReference type="InterPro" id="IPR003595">
    <property type="entry name" value="Tyr_Pase_cat"/>
</dbReference>
<dbReference type="PANTHER" id="PTHR46198:SF3">
    <property type="entry name" value="PROTEIN-TYROSINE-PHOSPHATASE"/>
    <property type="match status" value="1"/>
</dbReference>
<dbReference type="Ensembl" id="ENSPKIT00000000998.1">
    <property type="protein sequence ID" value="ENSPKIP00000020381.1"/>
    <property type="gene ID" value="ENSPKIG00000005184.1"/>
</dbReference>
<dbReference type="STRING" id="1676925.ENSPKIP00000020381"/>
<dbReference type="PRINTS" id="PR00700">
    <property type="entry name" value="PRTYPHPHTASE"/>
</dbReference>
<feature type="domain" description="Tyrosine specific protein phosphatases" evidence="9">
    <location>
        <begin position="373"/>
        <end position="446"/>
    </location>
</feature>
<keyword evidence="11" id="KW-1185">Reference proteome</keyword>
<evidence type="ECO:0000256" key="7">
    <source>
        <dbReference type="SAM" id="MobiDB-lite"/>
    </source>
</evidence>
<dbReference type="EC" id="3.1.3.48" evidence="1"/>
<dbReference type="InterPro" id="IPR000242">
    <property type="entry name" value="PTP_cat"/>
</dbReference>
<dbReference type="GO" id="GO:0030054">
    <property type="term" value="C:cell junction"/>
    <property type="evidence" value="ECO:0007669"/>
    <property type="project" value="TreeGrafter"/>
</dbReference>
<proteinExistence type="predicted"/>
<protein>
    <recommendedName>
        <fullName evidence="1">protein-tyrosine-phosphatase</fullName>
        <ecNumber evidence="1">3.1.3.48</ecNumber>
    </recommendedName>
</protein>
<feature type="compositionally biased region" description="Basic and acidic residues" evidence="7">
    <location>
        <begin position="472"/>
        <end position="485"/>
    </location>
</feature>
<reference evidence="10" key="1">
    <citation type="submission" date="2025-08" db="UniProtKB">
        <authorList>
            <consortium name="Ensembl"/>
        </authorList>
    </citation>
    <scope>IDENTIFICATION</scope>
</reference>
<evidence type="ECO:0000256" key="5">
    <source>
        <dbReference type="PIRSR" id="PIRSR608356-50"/>
    </source>
</evidence>
<evidence type="ECO:0000259" key="8">
    <source>
        <dbReference type="PROSITE" id="PS50055"/>
    </source>
</evidence>
<feature type="binding site" evidence="6">
    <location>
        <position position="363"/>
    </location>
    <ligand>
        <name>substrate</name>
    </ligand>
</feature>
<dbReference type="InterPro" id="IPR000387">
    <property type="entry name" value="Tyr_Pase_dom"/>
</dbReference>
<feature type="compositionally biased region" description="Basic and acidic residues" evidence="7">
    <location>
        <begin position="24"/>
        <end position="40"/>
    </location>
</feature>
<dbReference type="Gene3D" id="3.90.190.10">
    <property type="entry name" value="Protein tyrosine phosphatase superfamily"/>
    <property type="match status" value="1"/>
</dbReference>
<dbReference type="SMART" id="SM00194">
    <property type="entry name" value="PTPc"/>
    <property type="match status" value="1"/>
</dbReference>
<dbReference type="Proteomes" id="UP000261540">
    <property type="component" value="Unplaced"/>
</dbReference>
<evidence type="ECO:0000256" key="6">
    <source>
        <dbReference type="PIRSR" id="PIRSR608356-51"/>
    </source>
</evidence>
<keyword evidence="2" id="KW-0597">Phosphoprotein</keyword>
<dbReference type="RefSeq" id="XP_023669277.1">
    <property type="nucleotide sequence ID" value="XM_023813509.2"/>
</dbReference>
<dbReference type="GO" id="GO:0005829">
    <property type="term" value="C:cytosol"/>
    <property type="evidence" value="ECO:0007669"/>
    <property type="project" value="TreeGrafter"/>
</dbReference>
<evidence type="ECO:0000259" key="9">
    <source>
        <dbReference type="PROSITE" id="PS50056"/>
    </source>
</evidence>
<evidence type="ECO:0000256" key="4">
    <source>
        <dbReference type="ARBA" id="ARBA00022912"/>
    </source>
</evidence>
<evidence type="ECO:0000313" key="11">
    <source>
        <dbReference type="Proteomes" id="UP000261540"/>
    </source>
</evidence>
<keyword evidence="4" id="KW-0904">Protein phosphatase</keyword>
<feature type="binding site" evidence="6">
    <location>
        <begin position="396"/>
        <end position="402"/>
    </location>
    <ligand>
        <name>substrate</name>
    </ligand>
</feature>
<dbReference type="PROSITE" id="PS50056">
    <property type="entry name" value="TYR_PHOSPHATASE_2"/>
    <property type="match status" value="1"/>
</dbReference>
<evidence type="ECO:0000256" key="1">
    <source>
        <dbReference type="ARBA" id="ARBA00013064"/>
    </source>
</evidence>
<dbReference type="GeneTree" id="ENSGT00940000157212"/>
<name>A0A3B3RRL7_9TELE</name>
<evidence type="ECO:0000313" key="10">
    <source>
        <dbReference type="Ensembl" id="ENSPKIP00000020381.1"/>
    </source>
</evidence>
<dbReference type="SUPFAM" id="SSF52799">
    <property type="entry name" value="(Phosphotyrosine protein) phosphatases II"/>
    <property type="match status" value="1"/>
</dbReference>
<feature type="compositionally biased region" description="Basic and acidic residues" evidence="7">
    <location>
        <begin position="63"/>
        <end position="76"/>
    </location>
</feature>